<organism evidence="1 2">
    <name type="scientific">Mesorhizobium captivum</name>
    <dbReference type="NCBI Taxonomy" id="3072319"/>
    <lineage>
        <taxon>Bacteria</taxon>
        <taxon>Pseudomonadati</taxon>
        <taxon>Pseudomonadota</taxon>
        <taxon>Alphaproteobacteria</taxon>
        <taxon>Hyphomicrobiales</taxon>
        <taxon>Phyllobacteriaceae</taxon>
        <taxon>Mesorhizobium</taxon>
    </lineage>
</organism>
<dbReference type="EMBL" id="JAVIJC010000029">
    <property type="protein sequence ID" value="MDX8494705.1"/>
    <property type="molecule type" value="Genomic_DNA"/>
</dbReference>
<comment type="caution">
    <text evidence="1">The sequence shown here is derived from an EMBL/GenBank/DDBJ whole genome shotgun (WGS) entry which is preliminary data.</text>
</comment>
<gene>
    <name evidence="1" type="ORF">RFN29_24340</name>
</gene>
<evidence type="ECO:0000313" key="2">
    <source>
        <dbReference type="Proteomes" id="UP001271249"/>
    </source>
</evidence>
<dbReference type="RefSeq" id="WP_320228514.1">
    <property type="nucleotide sequence ID" value="NZ_JAVIJC010000029.1"/>
</dbReference>
<proteinExistence type="predicted"/>
<dbReference type="Proteomes" id="UP001271249">
    <property type="component" value="Unassembled WGS sequence"/>
</dbReference>
<keyword evidence="2" id="KW-1185">Reference proteome</keyword>
<accession>A0ABU4Z8U3</accession>
<reference evidence="1 2" key="1">
    <citation type="submission" date="2023-08" db="EMBL/GenBank/DDBJ databases">
        <title>Implementing the SeqCode for naming new Mesorhizobium species isolated from Vachellia karroo root nodules.</title>
        <authorList>
            <person name="Van Lill M."/>
        </authorList>
    </citation>
    <scope>NUCLEOTIDE SEQUENCE [LARGE SCALE GENOMIC DNA]</scope>
    <source>
        <strain evidence="1 2">VK22B</strain>
    </source>
</reference>
<protein>
    <submittedName>
        <fullName evidence="1">Uncharacterized protein</fullName>
    </submittedName>
</protein>
<name>A0ABU4Z8U3_9HYPH</name>
<sequence>MHFDVIFVHVEGEPNPRDDRDPVALFGRGLQLLGRRCAFLWEPATCGADDWPDCQTGAQALLVRRSAVERKDTQSTYRKSGALSSKPASPTIFLNQSLRSVLLCTSAKLLCIEDRIFDLTGGAELARWAANAASRAGRKVALLCHDTQSVYRNQQRIIGEIGLRIGILIGEPRSILPIYDFHRIDSLVPRLAREEIALIMNRMTYPRLVLGPDGELVLGDACVSEEDFWSVFAPAELNRWLAPNN</sequence>
<evidence type="ECO:0000313" key="1">
    <source>
        <dbReference type="EMBL" id="MDX8494705.1"/>
    </source>
</evidence>